<accession>A0A078AZ19</accession>
<dbReference type="InterPro" id="IPR001683">
    <property type="entry name" value="PX_dom"/>
</dbReference>
<feature type="domain" description="PX" evidence="2">
    <location>
        <begin position="129"/>
        <end position="224"/>
    </location>
</feature>
<organism evidence="3 4">
    <name type="scientific">Stylonychia lemnae</name>
    <name type="common">Ciliate</name>
    <dbReference type="NCBI Taxonomy" id="5949"/>
    <lineage>
        <taxon>Eukaryota</taxon>
        <taxon>Sar</taxon>
        <taxon>Alveolata</taxon>
        <taxon>Ciliophora</taxon>
        <taxon>Intramacronucleata</taxon>
        <taxon>Spirotrichea</taxon>
        <taxon>Stichotrichia</taxon>
        <taxon>Sporadotrichida</taxon>
        <taxon>Oxytrichidae</taxon>
        <taxon>Stylonychinae</taxon>
        <taxon>Stylonychia</taxon>
    </lineage>
</organism>
<keyword evidence="4" id="KW-1185">Reference proteome</keyword>
<dbReference type="PANTHER" id="PTHR10555">
    <property type="entry name" value="SORTING NEXIN"/>
    <property type="match status" value="1"/>
</dbReference>
<dbReference type="EMBL" id="CCKQ01015562">
    <property type="protein sequence ID" value="CDW87379.1"/>
    <property type="molecule type" value="Genomic_DNA"/>
</dbReference>
<dbReference type="SUPFAM" id="SSF64268">
    <property type="entry name" value="PX domain"/>
    <property type="match status" value="1"/>
</dbReference>
<dbReference type="OrthoDB" id="5227681at2759"/>
<dbReference type="PANTHER" id="PTHR10555:SF170">
    <property type="entry name" value="FI18122P1"/>
    <property type="match status" value="1"/>
</dbReference>
<dbReference type="Pfam" id="PF00787">
    <property type="entry name" value="PX"/>
    <property type="match status" value="1"/>
</dbReference>
<dbReference type="SMART" id="SM00312">
    <property type="entry name" value="PX"/>
    <property type="match status" value="1"/>
</dbReference>
<reference evidence="3 4" key="1">
    <citation type="submission" date="2014-06" db="EMBL/GenBank/DDBJ databases">
        <authorList>
            <person name="Swart Estienne"/>
        </authorList>
    </citation>
    <scope>NUCLEOTIDE SEQUENCE [LARGE SCALE GENOMIC DNA]</scope>
    <source>
        <strain evidence="3 4">130c</strain>
    </source>
</reference>
<dbReference type="Gene3D" id="3.30.1520.10">
    <property type="entry name" value="Phox-like domain"/>
    <property type="match status" value="1"/>
</dbReference>
<dbReference type="CDD" id="cd06093">
    <property type="entry name" value="PX_domain"/>
    <property type="match status" value="1"/>
</dbReference>
<evidence type="ECO:0000259" key="2">
    <source>
        <dbReference type="SMART" id="SM00312"/>
    </source>
</evidence>
<name>A0A078AZ19_STYLE</name>
<proteinExistence type="predicted"/>
<dbReference type="AlphaFoldDB" id="A0A078AZ19"/>
<evidence type="ECO:0000256" key="1">
    <source>
        <dbReference type="SAM" id="MobiDB-lite"/>
    </source>
</evidence>
<evidence type="ECO:0000313" key="4">
    <source>
        <dbReference type="Proteomes" id="UP000039865"/>
    </source>
</evidence>
<dbReference type="OMA" id="KMATIHH"/>
<dbReference type="InParanoid" id="A0A078AZ19"/>
<dbReference type="Proteomes" id="UP000039865">
    <property type="component" value="Unassembled WGS sequence"/>
</dbReference>
<evidence type="ECO:0000313" key="3">
    <source>
        <dbReference type="EMBL" id="CDW87379.1"/>
    </source>
</evidence>
<dbReference type="InterPro" id="IPR036871">
    <property type="entry name" value="PX_dom_sf"/>
</dbReference>
<sequence length="491" mass="57585">MDNYGEYNQNYQYRTHTNQPPPMVFDQNNGHQDYNHQDSTVMNNVNGTKFNQTQSDQDDYAESFGQHLTNQSQQQPLANPYHNNNSYQLSQAQANTVPKSIFEGHNEFYDLKSGIASNFKDIMNLRKQEPPVIEVAIPVIKNGHHEYQIIGNDQLGHFDVSRRFKHFHLFREILYKRFLGLYIPPIPEKKKLERQIFLDRFMKEVALLPYIYESLEFQTFIRPSEDVVRALEKLPKMTTDDLLKRFREIMPVNEMADPIKLKHYNDKINDFNKDCGEFIAHLRQFKIQIKRIVPIKEQEVMHYKGFIDMLVKYEDLNIKKANEETPFQVNILSGDNCIDMKDKLTQTCWVQGELMELSALLQCISRKEGVEAMRTRAISKLRDDKDTADKLGSGKFTFKGLFKSQTGKATETQNILQTIAQTEQDIQNYQVIKDYLLIYLHDIAIPAFKHQKMQNYVKAMILFCDSEINNSNMQVATWQDFKEAIKKVKFE</sequence>
<protein>
    <submittedName>
        <fullName evidence="3">Px domain containing protein</fullName>
    </submittedName>
</protein>
<feature type="compositionally biased region" description="Polar residues" evidence="1">
    <location>
        <begin position="1"/>
        <end position="18"/>
    </location>
</feature>
<gene>
    <name evidence="3" type="primary">Contig10195.g10888</name>
    <name evidence="3" type="ORF">STYLEM_16482</name>
</gene>
<dbReference type="GO" id="GO:0005768">
    <property type="term" value="C:endosome"/>
    <property type="evidence" value="ECO:0007669"/>
    <property type="project" value="TreeGrafter"/>
</dbReference>
<feature type="region of interest" description="Disordered" evidence="1">
    <location>
        <begin position="1"/>
        <end position="20"/>
    </location>
</feature>
<dbReference type="GO" id="GO:0035091">
    <property type="term" value="F:phosphatidylinositol binding"/>
    <property type="evidence" value="ECO:0007669"/>
    <property type="project" value="InterPro"/>
</dbReference>